<gene>
    <name evidence="3" type="ORF">FNAPI_8749</name>
</gene>
<dbReference type="Proteomes" id="UP000574317">
    <property type="component" value="Unassembled WGS sequence"/>
</dbReference>
<comment type="caution">
    <text evidence="3">The sequence shown here is derived from an EMBL/GenBank/DDBJ whole genome shotgun (WGS) entry which is preliminary data.</text>
</comment>
<evidence type="ECO:0000313" key="4">
    <source>
        <dbReference type="Proteomes" id="UP000574317"/>
    </source>
</evidence>
<reference evidence="3 4" key="1">
    <citation type="submission" date="2020-05" db="EMBL/GenBank/DDBJ databases">
        <title>Identification and distribution of gene clusters putatively required for synthesis of sphingolipid metabolism inhibitors in phylogenetically diverse species of the filamentous fungus Fusarium.</title>
        <authorList>
            <person name="Kim H.-S."/>
            <person name="Busman M."/>
            <person name="Brown D.W."/>
            <person name="Divon H."/>
            <person name="Uhlig S."/>
            <person name="Proctor R.H."/>
        </authorList>
    </citation>
    <scope>NUCLEOTIDE SEQUENCE [LARGE SCALE GENOMIC DNA]</scope>
    <source>
        <strain evidence="3 4">NRRL 25196</strain>
    </source>
</reference>
<feature type="compositionally biased region" description="Basic and acidic residues" evidence="1">
    <location>
        <begin position="128"/>
        <end position="137"/>
    </location>
</feature>
<dbReference type="SUPFAM" id="SSF49785">
    <property type="entry name" value="Galactose-binding domain-like"/>
    <property type="match status" value="1"/>
</dbReference>
<dbReference type="AlphaFoldDB" id="A0A8H5J1V8"/>
<name>A0A8H5J1V8_9HYPO</name>
<dbReference type="InterPro" id="IPR008979">
    <property type="entry name" value="Galactose-bd-like_sf"/>
</dbReference>
<proteinExistence type="predicted"/>
<accession>A0A8H5J1V8</accession>
<dbReference type="SUPFAM" id="SSF53474">
    <property type="entry name" value="alpha/beta-Hydrolases"/>
    <property type="match status" value="1"/>
</dbReference>
<dbReference type="InterPro" id="IPR013736">
    <property type="entry name" value="Xaa-Pro_dipept_C"/>
</dbReference>
<evidence type="ECO:0000259" key="2">
    <source>
        <dbReference type="Pfam" id="PF08530"/>
    </source>
</evidence>
<dbReference type="Pfam" id="PF08530">
    <property type="entry name" value="PepX_C"/>
    <property type="match status" value="1"/>
</dbReference>
<keyword evidence="4" id="KW-1185">Reference proteome</keyword>
<dbReference type="Gene3D" id="3.40.50.1820">
    <property type="entry name" value="alpha/beta hydrolase"/>
    <property type="match status" value="2"/>
</dbReference>
<dbReference type="InterPro" id="IPR050585">
    <property type="entry name" value="Xaa-Pro_dipeptidyl-ppase/CocE"/>
</dbReference>
<sequence length="602" mass="67471">MRDTIVVSHIECVEQTERSHLQPQDDANAALNPDFDNQVSSLNGFLRPMEFPDLFDFSVQHPQTADTFSLQDWDMGNIGFSPSEVYHDPSNSNLVQSILQDTLETVDEAFETTSPYTDLSVTGTWEPQPKESGETEHADLAAGDEGLVSSQSLDTSPSEAALSTAGRDIVLNMVLSTTSRAASVLIVAAFPSVETLNKLIRIYTRGSGSSSCVDDILHYPTLDFNRQRPELLGAMIAMGATNAGRPQPAPVLITYGPYGKDIPYEDFLKHSFDEINPEHKSAHSFFETPDPGFWTNEGYAVSRRRACIVPYEGMADYYRDRSRQGGIAAMRFLEFWFNRQCKSNQYGLPGKASLANRRDQAEDNAAHFFRDHPYYASKEYNLEDIEVSILSVGNWGNTAVHLRGNILGYLFAGSRYKFLRLGVGLHDLPFYQDEEVDKQKSFLSAFLKGDDYAGWTTGQQPPIDMVVCKGNVGYNDPEAEKAGYTRRTENEWPLARAQYTKYYLHRDGTMSTEPGPIQVKQPVGRLSYEALGTPEDPRFIKFRTPPFAKETEITGHILNVSATPHLGKSGPRDIDLFLTLRHFDADNKEIFTRVPLETPFRS</sequence>
<feature type="region of interest" description="Disordered" evidence="1">
    <location>
        <begin position="117"/>
        <end position="137"/>
    </location>
</feature>
<organism evidence="3 4">
    <name type="scientific">Fusarium napiforme</name>
    <dbReference type="NCBI Taxonomy" id="42672"/>
    <lineage>
        <taxon>Eukaryota</taxon>
        <taxon>Fungi</taxon>
        <taxon>Dikarya</taxon>
        <taxon>Ascomycota</taxon>
        <taxon>Pezizomycotina</taxon>
        <taxon>Sordariomycetes</taxon>
        <taxon>Hypocreomycetidae</taxon>
        <taxon>Hypocreales</taxon>
        <taxon>Nectriaceae</taxon>
        <taxon>Fusarium</taxon>
        <taxon>Fusarium fujikuroi species complex</taxon>
    </lineage>
</organism>
<dbReference type="PANTHER" id="PTHR43056:SF10">
    <property type="entry name" value="COCE_NOND FAMILY, PUTATIVE (AFU_ORTHOLOGUE AFUA_7G00600)-RELATED"/>
    <property type="match status" value="1"/>
</dbReference>
<evidence type="ECO:0000256" key="1">
    <source>
        <dbReference type="SAM" id="MobiDB-lite"/>
    </source>
</evidence>
<dbReference type="GO" id="GO:0008239">
    <property type="term" value="F:dipeptidyl-peptidase activity"/>
    <property type="evidence" value="ECO:0007669"/>
    <property type="project" value="InterPro"/>
</dbReference>
<dbReference type="PANTHER" id="PTHR43056">
    <property type="entry name" value="PEPTIDASE S9 PROLYL OLIGOPEPTIDASE"/>
    <property type="match status" value="1"/>
</dbReference>
<dbReference type="Gene3D" id="2.60.120.260">
    <property type="entry name" value="Galactose-binding domain-like"/>
    <property type="match status" value="1"/>
</dbReference>
<dbReference type="InterPro" id="IPR029058">
    <property type="entry name" value="AB_hydrolase_fold"/>
</dbReference>
<protein>
    <submittedName>
        <fullName evidence="3">Cocaine esterase</fullName>
    </submittedName>
</protein>
<evidence type="ECO:0000313" key="3">
    <source>
        <dbReference type="EMBL" id="KAF5546731.1"/>
    </source>
</evidence>
<dbReference type="EMBL" id="JAAOAO010000342">
    <property type="protein sequence ID" value="KAF5546731.1"/>
    <property type="molecule type" value="Genomic_DNA"/>
</dbReference>
<feature type="domain" description="Xaa-Pro dipeptidyl-peptidase C-terminal" evidence="2">
    <location>
        <begin position="459"/>
        <end position="588"/>
    </location>
</feature>